<evidence type="ECO:0000256" key="1">
    <source>
        <dbReference type="SAM" id="MobiDB-lite"/>
    </source>
</evidence>
<protein>
    <submittedName>
        <fullName evidence="2">Uncharacterized protein</fullName>
    </submittedName>
</protein>
<dbReference type="RefSeq" id="WP_147849714.1">
    <property type="nucleotide sequence ID" value="NZ_VDUZ01000032.1"/>
</dbReference>
<feature type="region of interest" description="Disordered" evidence="1">
    <location>
        <begin position="26"/>
        <end position="45"/>
    </location>
</feature>
<sequence length="148" mass="15700">MPLAVREQILAALLARLGARLAPAGDGQAAVPLRRNPGDSQTERTAVDQYDGGHEAAYASDTAQSLYSLAVELELFAPDGTQLNEIYARVRDAIDDDVTFGGLAQDARERGLGALVPGTVPGHPDVIGAVLTVDIEFFTLDRSVRSQL</sequence>
<evidence type="ECO:0000313" key="2">
    <source>
        <dbReference type="EMBL" id="TXL72555.1"/>
    </source>
</evidence>
<name>A0A5C8PFW4_9HYPH</name>
<comment type="caution">
    <text evidence="2">The sequence shown here is derived from an EMBL/GenBank/DDBJ whole genome shotgun (WGS) entry which is preliminary data.</text>
</comment>
<keyword evidence="3" id="KW-1185">Reference proteome</keyword>
<dbReference type="EMBL" id="VDUZ01000032">
    <property type="protein sequence ID" value="TXL72555.1"/>
    <property type="molecule type" value="Genomic_DNA"/>
</dbReference>
<gene>
    <name evidence="2" type="ORF">FHP25_24990</name>
</gene>
<organism evidence="2 3">
    <name type="scientific">Vineibacter terrae</name>
    <dbReference type="NCBI Taxonomy" id="2586908"/>
    <lineage>
        <taxon>Bacteria</taxon>
        <taxon>Pseudomonadati</taxon>
        <taxon>Pseudomonadota</taxon>
        <taxon>Alphaproteobacteria</taxon>
        <taxon>Hyphomicrobiales</taxon>
        <taxon>Vineibacter</taxon>
    </lineage>
</organism>
<proteinExistence type="predicted"/>
<dbReference type="AlphaFoldDB" id="A0A5C8PFW4"/>
<dbReference type="Proteomes" id="UP000321638">
    <property type="component" value="Unassembled WGS sequence"/>
</dbReference>
<accession>A0A5C8PFW4</accession>
<evidence type="ECO:0000313" key="3">
    <source>
        <dbReference type="Proteomes" id="UP000321638"/>
    </source>
</evidence>
<reference evidence="2 3" key="1">
    <citation type="submission" date="2019-06" db="EMBL/GenBank/DDBJ databases">
        <title>New taxonomy in bacterial strain CC-CFT640, isolated from vineyard.</title>
        <authorList>
            <person name="Lin S.-Y."/>
            <person name="Tsai C.-F."/>
            <person name="Young C.-C."/>
        </authorList>
    </citation>
    <scope>NUCLEOTIDE SEQUENCE [LARGE SCALE GENOMIC DNA]</scope>
    <source>
        <strain evidence="2 3">CC-CFT640</strain>
    </source>
</reference>